<name>M7RWI6_SALDU</name>
<evidence type="ECO:0000313" key="2">
    <source>
        <dbReference type="Proteomes" id="UP000013259"/>
    </source>
</evidence>
<dbReference type="EMBL" id="APMR01000141">
    <property type="protein sequence ID" value="EMR50131.1"/>
    <property type="molecule type" value="Genomic_DNA"/>
</dbReference>
<accession>M7RWI6</accession>
<evidence type="ECO:0000313" key="1">
    <source>
        <dbReference type="EMBL" id="EMR50131.1"/>
    </source>
</evidence>
<reference evidence="1 2" key="1">
    <citation type="submission" date="2013-02" db="EMBL/GenBank/DDBJ databases">
        <authorList>
            <person name="McClelland M."/>
            <person name="Porwollik S."/>
            <person name="Desai P."/>
            <person name="Cheng P."/>
            <person name="Wollam A."/>
            <person name="Pepin K."/>
            <person name="Bhonagiri V."/>
            <person name="Fulton L."/>
            <person name="Fulton R."/>
            <person name="Delehaunty K."/>
            <person name="Fronick C."/>
            <person name="Godfrey J."/>
            <person name="Waligorski J."/>
            <person name="Appelbaum E."/>
            <person name="Tomlinson C."/>
            <person name="Warren W."/>
            <person name="Sodergren E."/>
            <person name="Weinstock G."/>
            <person name="Wilson R.K."/>
        </authorList>
    </citation>
    <scope>NUCLEOTIDE SEQUENCE [LARGE SCALE GENOMIC DNA]</scope>
    <source>
        <strain evidence="1 2">UC16</strain>
    </source>
</reference>
<dbReference type="Proteomes" id="UP000013259">
    <property type="component" value="Unassembled WGS sequence"/>
</dbReference>
<comment type="caution">
    <text evidence="1">The sequence shown here is derived from an EMBL/GenBank/DDBJ whole genome shotgun (WGS) entry which is preliminary data.</text>
</comment>
<proteinExistence type="predicted"/>
<sequence length="56" mass="6221">MTATLSALFFSALIDGIVRALGQKQWVNILSSIHCIVSANNEIHYRLNIRNSGTFD</sequence>
<dbReference type="HOGENOM" id="CLU_3011674_0_0_6"/>
<gene>
    <name evidence="1" type="ORF">A670_04708</name>
</gene>
<protein>
    <submittedName>
        <fullName evidence="1">Uncharacterized protein</fullName>
    </submittedName>
</protein>
<organism evidence="1 2">
    <name type="scientific">Salmonella enterica subsp. enterica serovar Dublin str. UC16</name>
    <dbReference type="NCBI Taxonomy" id="1192688"/>
    <lineage>
        <taxon>Bacteria</taxon>
        <taxon>Pseudomonadati</taxon>
        <taxon>Pseudomonadota</taxon>
        <taxon>Gammaproteobacteria</taxon>
        <taxon>Enterobacterales</taxon>
        <taxon>Enterobacteriaceae</taxon>
        <taxon>Salmonella</taxon>
    </lineage>
</organism>
<dbReference type="AlphaFoldDB" id="M7RWI6"/>